<name>A0ABP8JTP9_9ACTN</name>
<evidence type="ECO:0000259" key="2">
    <source>
        <dbReference type="Pfam" id="PF00144"/>
    </source>
</evidence>
<sequence>MIEETGGRLPEECPSHSLAGTNPHPSPVTQQLIGGDCDSRFQRVREEFERNFAERGELGASVCVMVDGETVVDLWGGIADPKTGQPWNRDTVNVVMSCSKGLTATCLTMLVDRGRIDLDQPVARYWPEFGRNGKSEITVRQVATHQSGVAHVTGRVPPGGMCDWNAMVALLERQAPLWQPGTRTGYHSFTIGFILGELLSRVDGRSIGTFLRDEIAEPLGLDCWIGLPADIEPRVAPSIPAGVASPPAPGSILELIATNSGGWFSSWDSREAHAAELPASGAVSNARGLAGHYAPLALGGSHRGVRLLSEEAAIGLRYPQAASDVDAVLGIRTAYSIGYSKSWVNPAATCLRFGEDAFGTSGLGGQVAFADPGYRMSFGYTLNRHAVGTGINDRGQALVDTVYQILGSPTKRLGYWARRPS</sequence>
<proteinExistence type="predicted"/>
<gene>
    <name evidence="3" type="ORF">GCM10023147_29730</name>
</gene>
<keyword evidence="4" id="KW-1185">Reference proteome</keyword>
<evidence type="ECO:0000313" key="4">
    <source>
        <dbReference type="Proteomes" id="UP001500635"/>
    </source>
</evidence>
<feature type="domain" description="Beta-lactamase-related" evidence="2">
    <location>
        <begin position="48"/>
        <end position="386"/>
    </location>
</feature>
<dbReference type="RefSeq" id="WP_344997304.1">
    <property type="nucleotide sequence ID" value="NZ_BAABFR010000046.1"/>
</dbReference>
<protein>
    <submittedName>
        <fullName evidence="3">Serine hydrolase domain-containing protein</fullName>
    </submittedName>
</protein>
<accession>A0ABP8JTP9</accession>
<evidence type="ECO:0000256" key="1">
    <source>
        <dbReference type="SAM" id="MobiDB-lite"/>
    </source>
</evidence>
<keyword evidence="3" id="KW-0378">Hydrolase</keyword>
<evidence type="ECO:0000313" key="3">
    <source>
        <dbReference type="EMBL" id="GAA4395959.1"/>
    </source>
</evidence>
<dbReference type="PANTHER" id="PTHR43319:SF3">
    <property type="entry name" value="BETA-LACTAMASE-RELATED DOMAIN-CONTAINING PROTEIN"/>
    <property type="match status" value="1"/>
</dbReference>
<reference evidence="4" key="1">
    <citation type="journal article" date="2019" name="Int. J. Syst. Evol. Microbiol.">
        <title>The Global Catalogue of Microorganisms (GCM) 10K type strain sequencing project: providing services to taxonomists for standard genome sequencing and annotation.</title>
        <authorList>
            <consortium name="The Broad Institute Genomics Platform"/>
            <consortium name="The Broad Institute Genome Sequencing Center for Infectious Disease"/>
            <person name="Wu L."/>
            <person name="Ma J."/>
        </authorList>
    </citation>
    <scope>NUCLEOTIDE SEQUENCE [LARGE SCALE GENOMIC DNA]</scope>
    <source>
        <strain evidence="4">JCM 17688</strain>
    </source>
</reference>
<feature type="compositionally biased region" description="Basic and acidic residues" evidence="1">
    <location>
        <begin position="1"/>
        <end position="14"/>
    </location>
</feature>
<dbReference type="InterPro" id="IPR001466">
    <property type="entry name" value="Beta-lactam-related"/>
</dbReference>
<dbReference type="EMBL" id="BAABFR010000046">
    <property type="protein sequence ID" value="GAA4395959.1"/>
    <property type="molecule type" value="Genomic_DNA"/>
</dbReference>
<dbReference type="Proteomes" id="UP001500635">
    <property type="component" value="Unassembled WGS sequence"/>
</dbReference>
<dbReference type="PANTHER" id="PTHR43319">
    <property type="entry name" value="BETA-LACTAMASE-RELATED"/>
    <property type="match status" value="1"/>
</dbReference>
<comment type="caution">
    <text evidence="3">The sequence shown here is derived from an EMBL/GenBank/DDBJ whole genome shotgun (WGS) entry which is preliminary data.</text>
</comment>
<dbReference type="Pfam" id="PF00144">
    <property type="entry name" value="Beta-lactamase"/>
    <property type="match status" value="1"/>
</dbReference>
<feature type="region of interest" description="Disordered" evidence="1">
    <location>
        <begin position="1"/>
        <end position="33"/>
    </location>
</feature>
<dbReference type="GO" id="GO:0016787">
    <property type="term" value="F:hydrolase activity"/>
    <property type="evidence" value="ECO:0007669"/>
    <property type="project" value="UniProtKB-KW"/>
</dbReference>
<dbReference type="InterPro" id="IPR012338">
    <property type="entry name" value="Beta-lactam/transpept-like"/>
</dbReference>
<dbReference type="InterPro" id="IPR052907">
    <property type="entry name" value="Beta-lactamase/esterase"/>
</dbReference>
<organism evidence="3 4">
    <name type="scientific">Tsukamurella soli</name>
    <dbReference type="NCBI Taxonomy" id="644556"/>
    <lineage>
        <taxon>Bacteria</taxon>
        <taxon>Bacillati</taxon>
        <taxon>Actinomycetota</taxon>
        <taxon>Actinomycetes</taxon>
        <taxon>Mycobacteriales</taxon>
        <taxon>Tsukamurellaceae</taxon>
        <taxon>Tsukamurella</taxon>
    </lineage>
</organism>
<dbReference type="Gene3D" id="3.40.710.10">
    <property type="entry name" value="DD-peptidase/beta-lactamase superfamily"/>
    <property type="match status" value="1"/>
</dbReference>
<dbReference type="SUPFAM" id="SSF56601">
    <property type="entry name" value="beta-lactamase/transpeptidase-like"/>
    <property type="match status" value="1"/>
</dbReference>